<evidence type="ECO:0000256" key="3">
    <source>
        <dbReference type="ARBA" id="ARBA00023163"/>
    </source>
</evidence>
<dbReference type="PROSITE" id="PS01124">
    <property type="entry name" value="HTH_ARAC_FAMILY_2"/>
    <property type="match status" value="1"/>
</dbReference>
<accession>A0A679J9W5</accession>
<feature type="domain" description="HTH araC/xylS-type" evidence="5">
    <location>
        <begin position="262"/>
        <end position="360"/>
    </location>
</feature>
<gene>
    <name evidence="6" type="primary">rclR_2</name>
    <name evidence="6" type="ORF">MBUL_03159</name>
</gene>
<dbReference type="InterPro" id="IPR020449">
    <property type="entry name" value="Tscrpt_reg_AraC-type_HTH"/>
</dbReference>
<dbReference type="InterPro" id="IPR018062">
    <property type="entry name" value="HTH_AraC-typ_CS"/>
</dbReference>
<evidence type="ECO:0000313" key="6">
    <source>
        <dbReference type="EMBL" id="CAA2105371.1"/>
    </source>
</evidence>
<evidence type="ECO:0000256" key="4">
    <source>
        <dbReference type="SAM" id="MobiDB-lite"/>
    </source>
</evidence>
<evidence type="ECO:0000259" key="5">
    <source>
        <dbReference type="PROSITE" id="PS01124"/>
    </source>
</evidence>
<dbReference type="SMART" id="SM00342">
    <property type="entry name" value="HTH_ARAC"/>
    <property type="match status" value="1"/>
</dbReference>
<organism evidence="6">
    <name type="scientific">Methylobacterium bullatum</name>
    <dbReference type="NCBI Taxonomy" id="570505"/>
    <lineage>
        <taxon>Bacteria</taxon>
        <taxon>Pseudomonadati</taxon>
        <taxon>Pseudomonadota</taxon>
        <taxon>Alphaproteobacteria</taxon>
        <taxon>Hyphomicrobiales</taxon>
        <taxon>Methylobacteriaceae</taxon>
        <taxon>Methylobacterium</taxon>
    </lineage>
</organism>
<reference evidence="6" key="1">
    <citation type="submission" date="2019-12" db="EMBL/GenBank/DDBJ databases">
        <authorList>
            <person name="Cremers G."/>
        </authorList>
    </citation>
    <scope>NUCLEOTIDE SEQUENCE</scope>
    <source>
        <strain evidence="6">Mbul1</strain>
    </source>
</reference>
<proteinExistence type="predicted"/>
<dbReference type="PANTHER" id="PTHR46796:SF6">
    <property type="entry name" value="ARAC SUBFAMILY"/>
    <property type="match status" value="1"/>
</dbReference>
<dbReference type="GO" id="GO:0043565">
    <property type="term" value="F:sequence-specific DNA binding"/>
    <property type="evidence" value="ECO:0007669"/>
    <property type="project" value="InterPro"/>
</dbReference>
<sequence length="362" mass="39467">MSVGVFRPPIPDAPHRAGTRPGRREKTRGFRSPARLDRDGGQSPSGIRYTCIIAAFAHGLHGAGMDLHRHGAHKFPKAGLFASSAGRHWRGVAAEVRSHPAGDLPAIVPAQMEITLAIRRSPDAYVSRKGAGIRQRTPVEAGTIWLCPVGVGEDDIHISAPLDEILHIYLPAERFETLAELYGDARIRADTVRYLAGVEDPLLAQIGLSIHQELVRESSAGRMMVEAAALALTARVAQAYGHDRPDTRERPATQTAGPDRIDRAVAFIRDNLERDLSVAEIAAVACLSPFHFSRMFKRVTGKTPYAFVSEERLARARRLLNDSKIPLVDIALSSGFSSQGAFNTAFKRVVGKTPGEYRQHAS</sequence>
<dbReference type="GO" id="GO:0003700">
    <property type="term" value="F:DNA-binding transcription factor activity"/>
    <property type="evidence" value="ECO:0007669"/>
    <property type="project" value="InterPro"/>
</dbReference>
<keyword evidence="3" id="KW-0804">Transcription</keyword>
<dbReference type="Gene3D" id="1.10.10.60">
    <property type="entry name" value="Homeodomain-like"/>
    <property type="match status" value="2"/>
</dbReference>
<dbReference type="InterPro" id="IPR018060">
    <property type="entry name" value="HTH_AraC"/>
</dbReference>
<dbReference type="Pfam" id="PF12833">
    <property type="entry name" value="HTH_18"/>
    <property type="match status" value="1"/>
</dbReference>
<feature type="compositionally biased region" description="Basic and acidic residues" evidence="4">
    <location>
        <begin position="22"/>
        <end position="40"/>
    </location>
</feature>
<keyword evidence="1" id="KW-0805">Transcription regulation</keyword>
<dbReference type="AlphaFoldDB" id="A0A679J9W5"/>
<keyword evidence="2" id="KW-0238">DNA-binding</keyword>
<evidence type="ECO:0000256" key="1">
    <source>
        <dbReference type="ARBA" id="ARBA00023015"/>
    </source>
</evidence>
<dbReference type="PROSITE" id="PS00041">
    <property type="entry name" value="HTH_ARAC_FAMILY_1"/>
    <property type="match status" value="1"/>
</dbReference>
<dbReference type="InterPro" id="IPR009057">
    <property type="entry name" value="Homeodomain-like_sf"/>
</dbReference>
<dbReference type="PANTHER" id="PTHR46796">
    <property type="entry name" value="HTH-TYPE TRANSCRIPTIONAL ACTIVATOR RHAS-RELATED"/>
    <property type="match status" value="1"/>
</dbReference>
<protein>
    <submittedName>
        <fullName evidence="6">RCS-specific HTH-type transcriptional activator RclR</fullName>
    </submittedName>
</protein>
<dbReference type="EMBL" id="LR743504">
    <property type="protein sequence ID" value="CAA2105371.1"/>
    <property type="molecule type" value="Genomic_DNA"/>
</dbReference>
<feature type="region of interest" description="Disordered" evidence="4">
    <location>
        <begin position="1"/>
        <end position="42"/>
    </location>
</feature>
<name>A0A679J9W5_9HYPH</name>
<dbReference type="InterPro" id="IPR050204">
    <property type="entry name" value="AraC_XylS_family_regulators"/>
</dbReference>
<dbReference type="PRINTS" id="PR00032">
    <property type="entry name" value="HTHARAC"/>
</dbReference>
<evidence type="ECO:0000256" key="2">
    <source>
        <dbReference type="ARBA" id="ARBA00023125"/>
    </source>
</evidence>
<dbReference type="SUPFAM" id="SSF46689">
    <property type="entry name" value="Homeodomain-like"/>
    <property type="match status" value="2"/>
</dbReference>